<dbReference type="Proteomes" id="UP000268321">
    <property type="component" value="Unassembled WGS sequence"/>
</dbReference>
<proteinExistence type="predicted"/>
<evidence type="ECO:0000313" key="2">
    <source>
        <dbReference type="Proteomes" id="UP000268321"/>
    </source>
</evidence>
<name>A0A4P9ZBP2_9ASCO</name>
<organism evidence="1 2">
    <name type="scientific">Metschnikowia bicuspidata</name>
    <dbReference type="NCBI Taxonomy" id="27322"/>
    <lineage>
        <taxon>Eukaryota</taxon>
        <taxon>Fungi</taxon>
        <taxon>Dikarya</taxon>
        <taxon>Ascomycota</taxon>
        <taxon>Saccharomycotina</taxon>
        <taxon>Pichiomycetes</taxon>
        <taxon>Metschnikowiaceae</taxon>
        <taxon>Metschnikowia</taxon>
    </lineage>
</organism>
<sequence length="147" mass="15788">MTKKGPTGRPTWFSITNTTTTTTTTIKFLTLAIFFRAAVSIAVPVLPDESAVDHVPDVDGDFILSFGSHSYFKDFPEVIDVPKVVAKVVADSTTAVSGLTMLTPKFIDNGVISEANVEVLMNDMSSEANLEALIGGASSDEEKRLFI</sequence>
<accession>A0A4P9ZBP2</accession>
<gene>
    <name evidence="1" type="ORF">METBISCDRAFT_27527</name>
</gene>
<dbReference type="AlphaFoldDB" id="A0A4P9ZBP2"/>
<dbReference type="EMBL" id="ML004462">
    <property type="protein sequence ID" value="RKP30267.1"/>
    <property type="molecule type" value="Genomic_DNA"/>
</dbReference>
<evidence type="ECO:0000313" key="1">
    <source>
        <dbReference type="EMBL" id="RKP30267.1"/>
    </source>
</evidence>
<protein>
    <submittedName>
        <fullName evidence="1">Uncharacterized protein</fullName>
    </submittedName>
</protein>
<reference evidence="2" key="1">
    <citation type="journal article" date="2018" name="Nat. Microbiol.">
        <title>Leveraging single-cell genomics to expand the fungal tree of life.</title>
        <authorList>
            <person name="Ahrendt S.R."/>
            <person name="Quandt C.A."/>
            <person name="Ciobanu D."/>
            <person name="Clum A."/>
            <person name="Salamov A."/>
            <person name="Andreopoulos B."/>
            <person name="Cheng J.F."/>
            <person name="Woyke T."/>
            <person name="Pelin A."/>
            <person name="Henrissat B."/>
            <person name="Reynolds N.K."/>
            <person name="Benny G.L."/>
            <person name="Smith M.E."/>
            <person name="James T.Y."/>
            <person name="Grigoriev I.V."/>
        </authorList>
    </citation>
    <scope>NUCLEOTIDE SEQUENCE [LARGE SCALE GENOMIC DNA]</scope>
    <source>
        <strain evidence="2">Baker2002</strain>
    </source>
</reference>
<keyword evidence="2" id="KW-1185">Reference proteome</keyword>